<dbReference type="Proteomes" id="UP001066276">
    <property type="component" value="Chromosome 6"/>
</dbReference>
<organism evidence="2 3">
    <name type="scientific">Pleurodeles waltl</name>
    <name type="common">Iberian ribbed newt</name>
    <dbReference type="NCBI Taxonomy" id="8319"/>
    <lineage>
        <taxon>Eukaryota</taxon>
        <taxon>Metazoa</taxon>
        <taxon>Chordata</taxon>
        <taxon>Craniata</taxon>
        <taxon>Vertebrata</taxon>
        <taxon>Euteleostomi</taxon>
        <taxon>Amphibia</taxon>
        <taxon>Batrachia</taxon>
        <taxon>Caudata</taxon>
        <taxon>Salamandroidea</taxon>
        <taxon>Salamandridae</taxon>
        <taxon>Pleurodelinae</taxon>
        <taxon>Pleurodeles</taxon>
    </lineage>
</organism>
<name>A0AAV7QK46_PLEWA</name>
<gene>
    <name evidence="2" type="ORF">NDU88_005224</name>
</gene>
<evidence type="ECO:0000313" key="2">
    <source>
        <dbReference type="EMBL" id="KAJ1138843.1"/>
    </source>
</evidence>
<proteinExistence type="predicted"/>
<evidence type="ECO:0000313" key="3">
    <source>
        <dbReference type="Proteomes" id="UP001066276"/>
    </source>
</evidence>
<feature type="compositionally biased region" description="Acidic residues" evidence="1">
    <location>
        <begin position="45"/>
        <end position="55"/>
    </location>
</feature>
<evidence type="ECO:0000256" key="1">
    <source>
        <dbReference type="SAM" id="MobiDB-lite"/>
    </source>
</evidence>
<accession>A0AAV7QK46</accession>
<comment type="caution">
    <text evidence="2">The sequence shown here is derived from an EMBL/GenBank/DDBJ whole genome shotgun (WGS) entry which is preliminary data.</text>
</comment>
<protein>
    <recommendedName>
        <fullName evidence="4">Secreted protein</fullName>
    </recommendedName>
</protein>
<sequence>MVVTSAAVTSAAVRIITASAPEEDPDDGVVAAVEPVEPVEPVNSVEDEADEEDNDNRESVIQQYFQ</sequence>
<feature type="compositionally biased region" description="Low complexity" evidence="1">
    <location>
        <begin position="35"/>
        <end position="44"/>
    </location>
</feature>
<keyword evidence="3" id="KW-1185">Reference proteome</keyword>
<dbReference type="EMBL" id="JANPWB010000010">
    <property type="protein sequence ID" value="KAJ1138843.1"/>
    <property type="molecule type" value="Genomic_DNA"/>
</dbReference>
<dbReference type="AlphaFoldDB" id="A0AAV7QK46"/>
<evidence type="ECO:0008006" key="4">
    <source>
        <dbReference type="Google" id="ProtNLM"/>
    </source>
</evidence>
<reference evidence="2" key="1">
    <citation type="journal article" date="2022" name="bioRxiv">
        <title>Sequencing and chromosome-scale assembly of the giantPleurodeles waltlgenome.</title>
        <authorList>
            <person name="Brown T."/>
            <person name="Elewa A."/>
            <person name="Iarovenko S."/>
            <person name="Subramanian E."/>
            <person name="Araus A.J."/>
            <person name="Petzold A."/>
            <person name="Susuki M."/>
            <person name="Suzuki K.-i.T."/>
            <person name="Hayashi T."/>
            <person name="Toyoda A."/>
            <person name="Oliveira C."/>
            <person name="Osipova E."/>
            <person name="Leigh N.D."/>
            <person name="Simon A."/>
            <person name="Yun M.H."/>
        </authorList>
    </citation>
    <scope>NUCLEOTIDE SEQUENCE</scope>
    <source>
        <strain evidence="2">20211129_DDA</strain>
        <tissue evidence="2">Liver</tissue>
    </source>
</reference>
<feature type="region of interest" description="Disordered" evidence="1">
    <location>
        <begin position="35"/>
        <end position="66"/>
    </location>
</feature>